<gene>
    <name evidence="2" type="ORF">BJ554DRAFT_2659</name>
</gene>
<protein>
    <submittedName>
        <fullName evidence="2">Uncharacterized protein</fullName>
    </submittedName>
</protein>
<name>A0A8H8A0V4_9FUNG</name>
<comment type="caution">
    <text evidence="2">The sequence shown here is derived from an EMBL/GenBank/DDBJ whole genome shotgun (WGS) entry which is preliminary data.</text>
</comment>
<feature type="region of interest" description="Disordered" evidence="1">
    <location>
        <begin position="104"/>
        <end position="187"/>
    </location>
</feature>
<sequence>MLRESRAEAAPGYLPGPARKNIQKPGRPPPPPPPPAPFPPPPPPSPALHTRAHTRTRPGRRERGGKGKKELLGIKGEPRATVALRSTPFQTVKLPVQPLTFPCPKEEKPFVGTPLSPSIGLPLTPSVGAREEKPSVGGREEKTSVDDYPKKKKKKKKNATRWHNPKPPRREGTKRANHAAATPTPRAVDNCAMLELKELQRQRENRTNCHLRPTEPRCEEDAQVPLRTRVKSLPSPSRDSILTCASRVSQLSAKTQQIVDSVLLRHEQIQKTLNSRSPMPRTTSRGTLQNNGENSDQSLPTEVRDLEKNIEQFNELYMQLPPPKNELYWTMKFHEGLTGDRKGLVMMMEPDFNHLFKVQEAARRDLRIMGDTDRRPPQGAGVAGTSNKPLLCQTVTPTAMLMKSNWGNNAKITCYNCCPTNASVAFYAGKKDSKQENFRAVLDSGCTCQMLNQQEWFASMSPTSQAVWTAMKDNDQHVNAQGNVCNERIGSPRRRSFSASVFLSRPRVTRRVQASYFFPAARFRGEINRYSGPPPPLLPDASSSRSSPARPPPSSGGPSPRLEILPQRAHRRRRRAPPPPSPRATAAVAARHRRRRRAPTAAATAVILSVSPAQPRPSCHKGKPKQGQRVVSSTNEQVGICRWHDTDTRQDGESSNCSSRFLVSCACTPHRDSRMTFNPSDIVNTSKESALGFGFTTSDTPCPPPTLPGGFPSGLTPASMAALLGKWASMLPFPVTPPRGFFPGCLQSLPDELGNRLHIKPTIAGQAVGEEHVAARVPGGGLSQDTAHASYAADTYFPVSEHDEEVKVPETGIYSQYSVLRCFVPTTASAYNPCLYPPGPHPFFSEGVRHVAIDAHNNQHYGAPNDWPPRPSGPTVYPMTRCSLCKLHCSAPGVSTGIASAPPDEVLFAVLGELVLQDAVNSKLLLIEDAWWMS</sequence>
<dbReference type="AlphaFoldDB" id="A0A8H8A0V4"/>
<accession>A0A8H8A0V4</accession>
<feature type="compositionally biased region" description="Basic and acidic residues" evidence="1">
    <location>
        <begin position="129"/>
        <end position="149"/>
    </location>
</feature>
<proteinExistence type="predicted"/>
<feature type="compositionally biased region" description="Basic residues" evidence="1">
    <location>
        <begin position="150"/>
        <end position="167"/>
    </location>
</feature>
<dbReference type="InterPro" id="IPR051425">
    <property type="entry name" value="Formin_Homology"/>
</dbReference>
<evidence type="ECO:0000256" key="1">
    <source>
        <dbReference type="SAM" id="MobiDB-lite"/>
    </source>
</evidence>
<feature type="region of interest" description="Disordered" evidence="1">
    <location>
        <begin position="528"/>
        <end position="633"/>
    </location>
</feature>
<feature type="compositionally biased region" description="Low complexity" evidence="1">
    <location>
        <begin position="539"/>
        <end position="548"/>
    </location>
</feature>
<keyword evidence="3" id="KW-1185">Reference proteome</keyword>
<feature type="compositionally biased region" description="Pro residues" evidence="1">
    <location>
        <begin position="26"/>
        <end position="46"/>
    </location>
</feature>
<evidence type="ECO:0000313" key="2">
    <source>
        <dbReference type="EMBL" id="KAG5462956.1"/>
    </source>
</evidence>
<dbReference type="EMBL" id="JAEFCI010001363">
    <property type="protein sequence ID" value="KAG5462956.1"/>
    <property type="molecule type" value="Genomic_DNA"/>
</dbReference>
<feature type="compositionally biased region" description="Basic and acidic residues" evidence="1">
    <location>
        <begin position="59"/>
        <end position="78"/>
    </location>
</feature>
<organism evidence="2 3">
    <name type="scientific">Olpidium bornovanus</name>
    <dbReference type="NCBI Taxonomy" id="278681"/>
    <lineage>
        <taxon>Eukaryota</taxon>
        <taxon>Fungi</taxon>
        <taxon>Fungi incertae sedis</taxon>
        <taxon>Olpidiomycota</taxon>
        <taxon>Olpidiomycotina</taxon>
        <taxon>Olpidiomycetes</taxon>
        <taxon>Olpidiales</taxon>
        <taxon>Olpidiaceae</taxon>
        <taxon>Olpidium</taxon>
    </lineage>
</organism>
<feature type="region of interest" description="Disordered" evidence="1">
    <location>
        <begin position="270"/>
        <end position="300"/>
    </location>
</feature>
<reference evidence="2 3" key="1">
    <citation type="journal article" name="Sci. Rep.">
        <title>Genome-scale phylogenetic analyses confirm Olpidium as the closest living zoosporic fungus to the non-flagellated, terrestrial fungi.</title>
        <authorList>
            <person name="Chang Y."/>
            <person name="Rochon D."/>
            <person name="Sekimoto S."/>
            <person name="Wang Y."/>
            <person name="Chovatia M."/>
            <person name="Sandor L."/>
            <person name="Salamov A."/>
            <person name="Grigoriev I.V."/>
            <person name="Stajich J.E."/>
            <person name="Spatafora J.W."/>
        </authorList>
    </citation>
    <scope>NUCLEOTIDE SEQUENCE [LARGE SCALE GENOMIC DNA]</scope>
    <source>
        <strain evidence="2">S191</strain>
    </source>
</reference>
<feature type="region of interest" description="Disordered" evidence="1">
    <location>
        <begin position="1"/>
        <end position="82"/>
    </location>
</feature>
<dbReference type="Proteomes" id="UP000673691">
    <property type="component" value="Unassembled WGS sequence"/>
</dbReference>
<dbReference type="PANTHER" id="PTHR45725">
    <property type="entry name" value="FORMIN HOMOLOGY 2 FAMILY MEMBER"/>
    <property type="match status" value="1"/>
</dbReference>
<dbReference type="PANTHER" id="PTHR45725:SF1">
    <property type="entry name" value="DISHEVELLED ASSOCIATED ACTIVATOR OF MORPHOGENESIS, ISOFORM D"/>
    <property type="match status" value="1"/>
</dbReference>
<evidence type="ECO:0000313" key="3">
    <source>
        <dbReference type="Proteomes" id="UP000673691"/>
    </source>
</evidence>